<comment type="caution">
    <text evidence="8">The sequence shown here is derived from an EMBL/GenBank/DDBJ whole genome shotgun (WGS) entry which is preliminary data.</text>
</comment>
<feature type="domain" description="UBC core" evidence="7">
    <location>
        <begin position="107"/>
        <end position="255"/>
    </location>
</feature>
<evidence type="ECO:0000256" key="1">
    <source>
        <dbReference type="ARBA" id="ARBA00022679"/>
    </source>
</evidence>
<keyword evidence="4" id="KW-0067">ATP-binding</keyword>
<dbReference type="GO" id="GO:0005524">
    <property type="term" value="F:ATP binding"/>
    <property type="evidence" value="ECO:0007669"/>
    <property type="project" value="UniProtKB-UniRule"/>
</dbReference>
<proteinExistence type="inferred from homology"/>
<reference evidence="8" key="1">
    <citation type="submission" date="2021-01" db="EMBL/GenBank/DDBJ databases">
        <authorList>
            <person name="Kaushik A."/>
        </authorList>
    </citation>
    <scope>NUCLEOTIDE SEQUENCE</scope>
    <source>
        <strain evidence="8">Type strain: AG8-Rh-89/</strain>
    </source>
</reference>
<dbReference type="CDD" id="cd23797">
    <property type="entry name" value="UBCc_UBE2H"/>
    <property type="match status" value="1"/>
</dbReference>
<dbReference type="AlphaFoldDB" id="A0A8H3ACT0"/>
<evidence type="ECO:0000313" key="8">
    <source>
        <dbReference type="EMBL" id="CAE6415131.1"/>
    </source>
</evidence>
<dbReference type="SMART" id="SM00212">
    <property type="entry name" value="UBCc"/>
    <property type="match status" value="1"/>
</dbReference>
<keyword evidence="6" id="KW-1133">Transmembrane helix</keyword>
<comment type="similarity">
    <text evidence="4">Belongs to the ubiquitin-conjugating enzyme family.</text>
</comment>
<dbReference type="Pfam" id="PF00179">
    <property type="entry name" value="UQ_con"/>
    <property type="match status" value="1"/>
</dbReference>
<dbReference type="FunFam" id="3.10.110.10:FF:000061">
    <property type="entry name" value="Ubiquitin-conjugating enzyme E2 8"/>
    <property type="match status" value="1"/>
</dbReference>
<keyword evidence="6" id="KW-0472">Membrane</keyword>
<feature type="region of interest" description="Disordered" evidence="5">
    <location>
        <begin position="257"/>
        <end position="289"/>
    </location>
</feature>
<dbReference type="InterPro" id="IPR023313">
    <property type="entry name" value="UBQ-conjugating_AS"/>
</dbReference>
<dbReference type="PROSITE" id="PS50127">
    <property type="entry name" value="UBC_2"/>
    <property type="match status" value="1"/>
</dbReference>
<evidence type="ECO:0000256" key="6">
    <source>
        <dbReference type="SAM" id="Phobius"/>
    </source>
</evidence>
<dbReference type="Proteomes" id="UP000663850">
    <property type="component" value="Unassembled WGS sequence"/>
</dbReference>
<keyword evidence="4" id="KW-0547">Nucleotide-binding</keyword>
<keyword evidence="1" id="KW-0808">Transferase</keyword>
<accession>A0A8H3ACT0</accession>
<name>A0A8H3ACT0_9AGAM</name>
<evidence type="ECO:0000259" key="7">
    <source>
        <dbReference type="PROSITE" id="PS50127"/>
    </source>
</evidence>
<sequence length="289" mass="31937">MRSEELIKWTTMGISCAIGVQMLLLALPSLRPYGTIIQILLALGACGGLAYVAVTDRRQNGNLTAEGHNRNELKMIGMFFLLWLMFAIMFRMTGVGGASGHSSAPAAVAPTSDTQRNHGRERLMSDYKVSLVNDSMQEFYVIFNGPEETAFAGGVWKIHVELPDQYPYKSPSIGFMNKIFHPNIDELSGSVCLDVINQTWSPMFDMINIFETFLPQLLRYPNPSDPLNGEAAALLMREPKSYEAKVREYVTRFASKEAAEAAAAEEEDEEDEDAEMSSVGSISDDEGNA</sequence>
<evidence type="ECO:0000256" key="3">
    <source>
        <dbReference type="PROSITE-ProRule" id="PRU10133"/>
    </source>
</evidence>
<dbReference type="Gene3D" id="3.10.110.10">
    <property type="entry name" value="Ubiquitin Conjugating Enzyme"/>
    <property type="match status" value="1"/>
</dbReference>
<dbReference type="InterPro" id="IPR000608">
    <property type="entry name" value="UBC"/>
</dbReference>
<dbReference type="PANTHER" id="PTHR24068">
    <property type="entry name" value="UBIQUITIN-CONJUGATING ENZYME E2"/>
    <property type="match status" value="1"/>
</dbReference>
<evidence type="ECO:0000313" key="9">
    <source>
        <dbReference type="Proteomes" id="UP000663850"/>
    </source>
</evidence>
<feature type="transmembrane region" description="Helical" evidence="6">
    <location>
        <begin position="75"/>
        <end position="93"/>
    </location>
</feature>
<dbReference type="GO" id="GO:0016740">
    <property type="term" value="F:transferase activity"/>
    <property type="evidence" value="ECO:0007669"/>
    <property type="project" value="UniProtKB-KW"/>
</dbReference>
<feature type="compositionally biased region" description="Acidic residues" evidence="5">
    <location>
        <begin position="263"/>
        <end position="275"/>
    </location>
</feature>
<feature type="transmembrane region" description="Helical" evidence="6">
    <location>
        <begin position="12"/>
        <end position="30"/>
    </location>
</feature>
<gene>
    <name evidence="8" type="ORF">RDB_LOCUS4815</name>
</gene>
<feature type="transmembrane region" description="Helical" evidence="6">
    <location>
        <begin position="36"/>
        <end position="54"/>
    </location>
</feature>
<evidence type="ECO:0000256" key="4">
    <source>
        <dbReference type="RuleBase" id="RU362109"/>
    </source>
</evidence>
<dbReference type="SUPFAM" id="SSF54495">
    <property type="entry name" value="UBC-like"/>
    <property type="match status" value="1"/>
</dbReference>
<dbReference type="PROSITE" id="PS00183">
    <property type="entry name" value="UBC_1"/>
    <property type="match status" value="1"/>
</dbReference>
<protein>
    <recommendedName>
        <fullName evidence="7">UBC core domain-containing protein</fullName>
    </recommendedName>
</protein>
<keyword evidence="6" id="KW-0812">Transmembrane</keyword>
<evidence type="ECO:0000256" key="5">
    <source>
        <dbReference type="SAM" id="MobiDB-lite"/>
    </source>
</evidence>
<dbReference type="InterPro" id="IPR016135">
    <property type="entry name" value="UBQ-conjugating_enzyme/RWD"/>
</dbReference>
<keyword evidence="2 4" id="KW-0833">Ubl conjugation pathway</keyword>
<organism evidence="8 9">
    <name type="scientific">Rhizoctonia solani</name>
    <dbReference type="NCBI Taxonomy" id="456999"/>
    <lineage>
        <taxon>Eukaryota</taxon>
        <taxon>Fungi</taxon>
        <taxon>Dikarya</taxon>
        <taxon>Basidiomycota</taxon>
        <taxon>Agaricomycotina</taxon>
        <taxon>Agaricomycetes</taxon>
        <taxon>Cantharellales</taxon>
        <taxon>Ceratobasidiaceae</taxon>
        <taxon>Rhizoctonia</taxon>
    </lineage>
</organism>
<evidence type="ECO:0000256" key="2">
    <source>
        <dbReference type="ARBA" id="ARBA00022786"/>
    </source>
</evidence>
<feature type="active site" description="Glycyl thioester intermediate" evidence="3">
    <location>
        <position position="192"/>
    </location>
</feature>
<dbReference type="EMBL" id="CAJMWZ010000252">
    <property type="protein sequence ID" value="CAE6415131.1"/>
    <property type="molecule type" value="Genomic_DNA"/>
</dbReference>